<dbReference type="EMBL" id="MNCJ02000325">
    <property type="protein sequence ID" value="KAF5786810.1"/>
    <property type="molecule type" value="Genomic_DNA"/>
</dbReference>
<name>A0A9K3HYV7_HELAN</name>
<accession>A0A9K3HYV7</accession>
<dbReference type="Gramene" id="mRNA:HanXRQr2_Chr10g0445361">
    <property type="protein sequence ID" value="CDS:HanXRQr2_Chr10g0445361.1"/>
    <property type="gene ID" value="HanXRQr2_Chr10g0445361"/>
</dbReference>
<proteinExistence type="predicted"/>
<evidence type="ECO:0000313" key="1">
    <source>
        <dbReference type="EMBL" id="KAF5786810.1"/>
    </source>
</evidence>
<organism evidence="1 2">
    <name type="scientific">Helianthus annuus</name>
    <name type="common">Common sunflower</name>
    <dbReference type="NCBI Taxonomy" id="4232"/>
    <lineage>
        <taxon>Eukaryota</taxon>
        <taxon>Viridiplantae</taxon>
        <taxon>Streptophyta</taxon>
        <taxon>Embryophyta</taxon>
        <taxon>Tracheophyta</taxon>
        <taxon>Spermatophyta</taxon>
        <taxon>Magnoliopsida</taxon>
        <taxon>eudicotyledons</taxon>
        <taxon>Gunneridae</taxon>
        <taxon>Pentapetalae</taxon>
        <taxon>asterids</taxon>
        <taxon>campanulids</taxon>
        <taxon>Asterales</taxon>
        <taxon>Asteraceae</taxon>
        <taxon>Asteroideae</taxon>
        <taxon>Heliantheae alliance</taxon>
        <taxon>Heliantheae</taxon>
        <taxon>Helianthus</taxon>
    </lineage>
</organism>
<sequence length="55" mass="6616">MTVEAYKCHINIPKGLTIEIWLLSKLTFQHLEVPQEFFNSFLFLFTFRHQKLLCT</sequence>
<reference evidence="1" key="1">
    <citation type="journal article" date="2017" name="Nature">
        <title>The sunflower genome provides insights into oil metabolism, flowering and Asterid evolution.</title>
        <authorList>
            <person name="Badouin H."/>
            <person name="Gouzy J."/>
            <person name="Grassa C.J."/>
            <person name="Murat F."/>
            <person name="Staton S.E."/>
            <person name="Cottret L."/>
            <person name="Lelandais-Briere C."/>
            <person name="Owens G.L."/>
            <person name="Carrere S."/>
            <person name="Mayjonade B."/>
            <person name="Legrand L."/>
            <person name="Gill N."/>
            <person name="Kane N.C."/>
            <person name="Bowers J.E."/>
            <person name="Hubner S."/>
            <person name="Bellec A."/>
            <person name="Berard A."/>
            <person name="Berges H."/>
            <person name="Blanchet N."/>
            <person name="Boniface M.C."/>
            <person name="Brunel D."/>
            <person name="Catrice O."/>
            <person name="Chaidir N."/>
            <person name="Claudel C."/>
            <person name="Donnadieu C."/>
            <person name="Faraut T."/>
            <person name="Fievet G."/>
            <person name="Helmstetter N."/>
            <person name="King M."/>
            <person name="Knapp S.J."/>
            <person name="Lai Z."/>
            <person name="Le Paslier M.C."/>
            <person name="Lippi Y."/>
            <person name="Lorenzon L."/>
            <person name="Mandel J.R."/>
            <person name="Marage G."/>
            <person name="Marchand G."/>
            <person name="Marquand E."/>
            <person name="Bret-Mestries E."/>
            <person name="Morien E."/>
            <person name="Nambeesan S."/>
            <person name="Nguyen T."/>
            <person name="Pegot-Espagnet P."/>
            <person name="Pouilly N."/>
            <person name="Raftis F."/>
            <person name="Sallet E."/>
            <person name="Schiex T."/>
            <person name="Thomas J."/>
            <person name="Vandecasteele C."/>
            <person name="Vares D."/>
            <person name="Vear F."/>
            <person name="Vautrin S."/>
            <person name="Crespi M."/>
            <person name="Mangin B."/>
            <person name="Burke J.M."/>
            <person name="Salse J."/>
            <person name="Munos S."/>
            <person name="Vincourt P."/>
            <person name="Rieseberg L.H."/>
            <person name="Langlade N.B."/>
        </authorList>
    </citation>
    <scope>NUCLEOTIDE SEQUENCE</scope>
    <source>
        <tissue evidence="1">Leaves</tissue>
    </source>
</reference>
<protein>
    <submittedName>
        <fullName evidence="1">Uncharacterized protein</fullName>
    </submittedName>
</protein>
<dbReference type="AlphaFoldDB" id="A0A9K3HYV7"/>
<reference evidence="1" key="2">
    <citation type="submission" date="2020-06" db="EMBL/GenBank/DDBJ databases">
        <title>Helianthus annuus Genome sequencing and assembly Release 2.</title>
        <authorList>
            <person name="Gouzy J."/>
            <person name="Langlade N."/>
            <person name="Munos S."/>
        </authorList>
    </citation>
    <scope>NUCLEOTIDE SEQUENCE</scope>
    <source>
        <tissue evidence="1">Leaves</tissue>
    </source>
</reference>
<comment type="caution">
    <text evidence="1">The sequence shown here is derived from an EMBL/GenBank/DDBJ whole genome shotgun (WGS) entry which is preliminary data.</text>
</comment>
<dbReference type="Proteomes" id="UP000215914">
    <property type="component" value="Unassembled WGS sequence"/>
</dbReference>
<gene>
    <name evidence="1" type="ORF">HanXRQr2_Chr10g0445361</name>
</gene>
<evidence type="ECO:0000313" key="2">
    <source>
        <dbReference type="Proteomes" id="UP000215914"/>
    </source>
</evidence>
<keyword evidence="2" id="KW-1185">Reference proteome</keyword>